<dbReference type="InterPro" id="IPR007630">
    <property type="entry name" value="RNA_pol_sigma70_r4"/>
</dbReference>
<proteinExistence type="predicted"/>
<dbReference type="Gene3D" id="1.20.140.160">
    <property type="match status" value="1"/>
</dbReference>
<name>A0ABS1H5L1_9BACL</name>
<dbReference type="EMBL" id="JAEOAH010000006">
    <property type="protein sequence ID" value="MBK3494707.1"/>
    <property type="molecule type" value="Genomic_DNA"/>
</dbReference>
<feature type="domain" description="RNA polymerase sigma-70 region 4" evidence="1">
    <location>
        <begin position="143"/>
        <end position="191"/>
    </location>
</feature>
<dbReference type="InterPro" id="IPR013324">
    <property type="entry name" value="RNA_pol_sigma_r3/r4-like"/>
</dbReference>
<dbReference type="SUPFAM" id="SSF88659">
    <property type="entry name" value="Sigma3 and sigma4 domains of RNA polymerase sigma factors"/>
    <property type="match status" value="1"/>
</dbReference>
<dbReference type="RefSeq" id="WP_200748516.1">
    <property type="nucleotide sequence ID" value="NZ_JAEOAH010000006.1"/>
</dbReference>
<sequence>MKTIREKEFFRKYANIMKQPIMKGFLKSNENQNIFSRAINSMDKDSITQLNSAFRQYYKNVILISYISKTIHFSAIDFDKRLRNYYKKNLPIPGVAEESNNQEEHFSMDVLMSSIEDTTFNNFQNSQHNISDYIGNPELISSMKSLSNKQLYILELIYIHNINNKQIAKVLNESEQTISYNHHAALEKLRKACIKSKI</sequence>
<evidence type="ECO:0000313" key="2">
    <source>
        <dbReference type="EMBL" id="MBK3494707.1"/>
    </source>
</evidence>
<evidence type="ECO:0000313" key="3">
    <source>
        <dbReference type="Proteomes" id="UP000618943"/>
    </source>
</evidence>
<dbReference type="Proteomes" id="UP000618943">
    <property type="component" value="Unassembled WGS sequence"/>
</dbReference>
<reference evidence="2 3" key="1">
    <citation type="submission" date="2020-12" db="EMBL/GenBank/DDBJ databases">
        <title>YIM B01967 draft genome.</title>
        <authorList>
            <person name="Yan X."/>
        </authorList>
    </citation>
    <scope>NUCLEOTIDE SEQUENCE [LARGE SCALE GENOMIC DNA]</scope>
    <source>
        <strain evidence="2 3">YIM B01967</strain>
    </source>
</reference>
<evidence type="ECO:0000259" key="1">
    <source>
        <dbReference type="Pfam" id="PF04545"/>
    </source>
</evidence>
<protein>
    <submittedName>
        <fullName evidence="2">Sigma-70 family RNA polymerase sigma factor</fullName>
    </submittedName>
</protein>
<gene>
    <name evidence="2" type="ORF">JFL43_07515</name>
</gene>
<accession>A0ABS1H5L1</accession>
<dbReference type="Pfam" id="PF04545">
    <property type="entry name" value="Sigma70_r4"/>
    <property type="match status" value="1"/>
</dbReference>
<keyword evidence="3" id="KW-1185">Reference proteome</keyword>
<organism evidence="2 3">
    <name type="scientific">Viridibacillus soli</name>
    <dbReference type="NCBI Taxonomy" id="2798301"/>
    <lineage>
        <taxon>Bacteria</taxon>
        <taxon>Bacillati</taxon>
        <taxon>Bacillota</taxon>
        <taxon>Bacilli</taxon>
        <taxon>Bacillales</taxon>
        <taxon>Caryophanaceae</taxon>
        <taxon>Viridibacillus</taxon>
    </lineage>
</organism>
<comment type="caution">
    <text evidence="2">The sequence shown here is derived from an EMBL/GenBank/DDBJ whole genome shotgun (WGS) entry which is preliminary data.</text>
</comment>